<evidence type="ECO:0000256" key="2">
    <source>
        <dbReference type="ARBA" id="ARBA00023125"/>
    </source>
</evidence>
<dbReference type="AlphaFoldDB" id="A0A6J7J5P7"/>
<accession>A0A6J7J5P7</accession>
<dbReference type="PANTHER" id="PTHR30154">
    <property type="entry name" value="LEUCINE-RESPONSIVE REGULATORY PROTEIN"/>
    <property type="match status" value="1"/>
</dbReference>
<dbReference type="InterPro" id="IPR011991">
    <property type="entry name" value="ArsR-like_HTH"/>
</dbReference>
<dbReference type="InterPro" id="IPR011008">
    <property type="entry name" value="Dimeric_a/b-barrel"/>
</dbReference>
<dbReference type="Pfam" id="PF01037">
    <property type="entry name" value="AsnC_trans_reg"/>
    <property type="match status" value="1"/>
</dbReference>
<keyword evidence="3" id="KW-0804">Transcription</keyword>
<dbReference type="InterPro" id="IPR019888">
    <property type="entry name" value="Tscrpt_reg_AsnC-like"/>
</dbReference>
<evidence type="ECO:0000313" key="5">
    <source>
        <dbReference type="EMBL" id="CAB4938678.1"/>
    </source>
</evidence>
<proteinExistence type="predicted"/>
<dbReference type="SMART" id="SM00344">
    <property type="entry name" value="HTH_ASNC"/>
    <property type="match status" value="1"/>
</dbReference>
<dbReference type="InterPro" id="IPR036390">
    <property type="entry name" value="WH_DNA-bd_sf"/>
</dbReference>
<dbReference type="EMBL" id="CAFBNB010000224">
    <property type="protein sequence ID" value="CAB4938678.1"/>
    <property type="molecule type" value="Genomic_DNA"/>
</dbReference>
<dbReference type="GO" id="GO:0043200">
    <property type="term" value="P:response to amino acid"/>
    <property type="evidence" value="ECO:0007669"/>
    <property type="project" value="TreeGrafter"/>
</dbReference>
<dbReference type="SUPFAM" id="SSF46785">
    <property type="entry name" value="Winged helix' DNA-binding domain"/>
    <property type="match status" value="1"/>
</dbReference>
<organism evidence="5">
    <name type="scientific">freshwater metagenome</name>
    <dbReference type="NCBI Taxonomy" id="449393"/>
    <lineage>
        <taxon>unclassified sequences</taxon>
        <taxon>metagenomes</taxon>
        <taxon>ecological metagenomes</taxon>
    </lineage>
</organism>
<dbReference type="InterPro" id="IPR019887">
    <property type="entry name" value="Tscrpt_reg_AsnC/Lrp_C"/>
</dbReference>
<dbReference type="Gene3D" id="3.30.70.920">
    <property type="match status" value="1"/>
</dbReference>
<sequence length="164" mass="17696">MFFMAIDPLDLEIMSLLRDDGRMTFTDLAQRVGLTGPSVADRVRRLEGQGIIRGFSARLDPAALGLTLTAFIAISLSTSASTSAFLDDIGRLPQIVECHHITGQEDYLLKVHVAGTRGLEQLISDSLKAIPGVIATRTTVVLSTPCERTVAPPHETGASDERHD</sequence>
<dbReference type="InterPro" id="IPR000485">
    <property type="entry name" value="AsnC-type_HTH_dom"/>
</dbReference>
<protein>
    <submittedName>
        <fullName evidence="5">Unannotated protein</fullName>
    </submittedName>
</protein>
<gene>
    <name evidence="5" type="ORF">UFOPK3720_01147</name>
</gene>
<dbReference type="PRINTS" id="PR00033">
    <property type="entry name" value="HTHASNC"/>
</dbReference>
<evidence type="ECO:0000259" key="4">
    <source>
        <dbReference type="PROSITE" id="PS50956"/>
    </source>
</evidence>
<dbReference type="GO" id="GO:0043565">
    <property type="term" value="F:sequence-specific DNA binding"/>
    <property type="evidence" value="ECO:0007669"/>
    <property type="project" value="InterPro"/>
</dbReference>
<feature type="domain" description="HTH asnC-type" evidence="4">
    <location>
        <begin position="6"/>
        <end position="67"/>
    </location>
</feature>
<name>A0A6J7J5P7_9ZZZZ</name>
<dbReference type="GO" id="GO:0005829">
    <property type="term" value="C:cytosol"/>
    <property type="evidence" value="ECO:0007669"/>
    <property type="project" value="TreeGrafter"/>
</dbReference>
<dbReference type="InterPro" id="IPR036388">
    <property type="entry name" value="WH-like_DNA-bd_sf"/>
</dbReference>
<dbReference type="PROSITE" id="PS00519">
    <property type="entry name" value="HTH_ASNC_1"/>
    <property type="match status" value="1"/>
</dbReference>
<dbReference type="Gene3D" id="1.10.10.10">
    <property type="entry name" value="Winged helix-like DNA-binding domain superfamily/Winged helix DNA-binding domain"/>
    <property type="match status" value="1"/>
</dbReference>
<evidence type="ECO:0000256" key="3">
    <source>
        <dbReference type="ARBA" id="ARBA00023163"/>
    </source>
</evidence>
<dbReference type="PROSITE" id="PS50956">
    <property type="entry name" value="HTH_ASNC_2"/>
    <property type="match status" value="1"/>
</dbReference>
<dbReference type="SUPFAM" id="SSF54909">
    <property type="entry name" value="Dimeric alpha+beta barrel"/>
    <property type="match status" value="1"/>
</dbReference>
<keyword evidence="2" id="KW-0238">DNA-binding</keyword>
<dbReference type="CDD" id="cd00090">
    <property type="entry name" value="HTH_ARSR"/>
    <property type="match status" value="1"/>
</dbReference>
<reference evidence="5" key="1">
    <citation type="submission" date="2020-05" db="EMBL/GenBank/DDBJ databases">
        <authorList>
            <person name="Chiriac C."/>
            <person name="Salcher M."/>
            <person name="Ghai R."/>
            <person name="Kavagutti S V."/>
        </authorList>
    </citation>
    <scope>NUCLEOTIDE SEQUENCE</scope>
</reference>
<dbReference type="Pfam" id="PF13412">
    <property type="entry name" value="HTH_24"/>
    <property type="match status" value="1"/>
</dbReference>
<evidence type="ECO:0000256" key="1">
    <source>
        <dbReference type="ARBA" id="ARBA00023015"/>
    </source>
</evidence>
<keyword evidence="1" id="KW-0805">Transcription regulation</keyword>
<dbReference type="InterPro" id="IPR019885">
    <property type="entry name" value="Tscrpt_reg_HTH_AsnC-type_CS"/>
</dbReference>
<dbReference type="PANTHER" id="PTHR30154:SF53">
    <property type="entry name" value="HTH-TYPE TRANSCRIPTIONAL REGULATOR LRPC"/>
    <property type="match status" value="1"/>
</dbReference>